<feature type="region of interest" description="Disordered" evidence="2">
    <location>
        <begin position="62"/>
        <end position="103"/>
    </location>
</feature>
<sequence>MLPVVEVETVAQEYARTIKALWRMVEEEELSQRMADATPAEREWIILHNTTFPFTDVTMSQDSYSSRGDSINSSSTYPSRRRFSQGVHPKHNVSSSRRHSIYNNPNTFHDSKIHLQDYSPIHDTPTYYPPNSSNHYITNQDRLHARHHHRCSSGTANTSTSVGPEDASSLHSEYQDHHRNNNRFTLLSEISTTTVSTEARNRELRSRSQDWYQQQLQEHGYQGYTNSCVSHRFHQPHAGYELESTPLACIEDDESSEDEYVARERKRKELEELEQELNVLGLQRYSHGPYCYEEGEMGELSGGGHHLYDEELFDDDEGVIGVARKVPVRDSLRL</sequence>
<keyword evidence="4" id="KW-1185">Reference proteome</keyword>
<feature type="coiled-coil region" evidence="1">
    <location>
        <begin position="256"/>
        <end position="283"/>
    </location>
</feature>
<evidence type="ECO:0000256" key="2">
    <source>
        <dbReference type="SAM" id="MobiDB-lite"/>
    </source>
</evidence>
<feature type="compositionally biased region" description="Polar residues" evidence="2">
    <location>
        <begin position="62"/>
        <end position="78"/>
    </location>
</feature>
<feature type="compositionally biased region" description="Basic residues" evidence="2">
    <location>
        <begin position="79"/>
        <end position="100"/>
    </location>
</feature>
<comment type="caution">
    <text evidence="3">The sequence shown here is derived from an EMBL/GenBank/DDBJ whole genome shotgun (WGS) entry which is preliminary data.</text>
</comment>
<name>A0A9P5SNH4_9FUNG</name>
<dbReference type="Proteomes" id="UP000696485">
    <property type="component" value="Unassembled WGS sequence"/>
</dbReference>
<keyword evidence="1" id="KW-0175">Coiled coil</keyword>
<feature type="compositionally biased region" description="Polar residues" evidence="2">
    <location>
        <begin position="152"/>
        <end position="162"/>
    </location>
</feature>
<feature type="region of interest" description="Disordered" evidence="2">
    <location>
        <begin position="148"/>
        <end position="171"/>
    </location>
</feature>
<proteinExistence type="predicted"/>
<gene>
    <name evidence="3" type="ORF">BG006_001971</name>
</gene>
<protein>
    <submittedName>
        <fullName evidence="3">Uncharacterized protein</fullName>
    </submittedName>
</protein>
<accession>A0A9P5SNH4</accession>
<organism evidence="3 4">
    <name type="scientific">Podila minutissima</name>
    <dbReference type="NCBI Taxonomy" id="64525"/>
    <lineage>
        <taxon>Eukaryota</taxon>
        <taxon>Fungi</taxon>
        <taxon>Fungi incertae sedis</taxon>
        <taxon>Mucoromycota</taxon>
        <taxon>Mortierellomycotina</taxon>
        <taxon>Mortierellomycetes</taxon>
        <taxon>Mortierellales</taxon>
        <taxon>Mortierellaceae</taxon>
        <taxon>Podila</taxon>
    </lineage>
</organism>
<evidence type="ECO:0000256" key="1">
    <source>
        <dbReference type="SAM" id="Coils"/>
    </source>
</evidence>
<dbReference type="AlphaFoldDB" id="A0A9P5SNH4"/>
<evidence type="ECO:0000313" key="3">
    <source>
        <dbReference type="EMBL" id="KAF9334555.1"/>
    </source>
</evidence>
<reference evidence="3" key="1">
    <citation type="journal article" date="2020" name="Fungal Divers.">
        <title>Resolving the Mortierellaceae phylogeny through synthesis of multi-gene phylogenetics and phylogenomics.</title>
        <authorList>
            <person name="Vandepol N."/>
            <person name="Liber J."/>
            <person name="Desiro A."/>
            <person name="Na H."/>
            <person name="Kennedy M."/>
            <person name="Barry K."/>
            <person name="Grigoriev I.V."/>
            <person name="Miller A.N."/>
            <person name="O'Donnell K."/>
            <person name="Stajich J.E."/>
            <person name="Bonito G."/>
        </authorList>
    </citation>
    <scope>NUCLEOTIDE SEQUENCE</scope>
    <source>
        <strain evidence="3">NVP1</strain>
    </source>
</reference>
<dbReference type="EMBL" id="JAAAUY010000142">
    <property type="protein sequence ID" value="KAF9334555.1"/>
    <property type="molecule type" value="Genomic_DNA"/>
</dbReference>
<evidence type="ECO:0000313" key="4">
    <source>
        <dbReference type="Proteomes" id="UP000696485"/>
    </source>
</evidence>